<dbReference type="AlphaFoldDB" id="A0A2P2QG63"/>
<sequence>MLLETFATKVSKKGYFFYHFLLFSIYPPLHL</sequence>
<protein>
    <submittedName>
        <fullName evidence="1">Uncharacterized protein</fullName>
    </submittedName>
</protein>
<name>A0A2P2QG63_RHIMU</name>
<proteinExistence type="predicted"/>
<accession>A0A2P2QG63</accession>
<dbReference type="EMBL" id="GGEC01085442">
    <property type="protein sequence ID" value="MBX65926.1"/>
    <property type="molecule type" value="Transcribed_RNA"/>
</dbReference>
<evidence type="ECO:0000313" key="1">
    <source>
        <dbReference type="EMBL" id="MBX65926.1"/>
    </source>
</evidence>
<organism evidence="1">
    <name type="scientific">Rhizophora mucronata</name>
    <name type="common">Asiatic mangrove</name>
    <dbReference type="NCBI Taxonomy" id="61149"/>
    <lineage>
        <taxon>Eukaryota</taxon>
        <taxon>Viridiplantae</taxon>
        <taxon>Streptophyta</taxon>
        <taxon>Embryophyta</taxon>
        <taxon>Tracheophyta</taxon>
        <taxon>Spermatophyta</taxon>
        <taxon>Magnoliopsida</taxon>
        <taxon>eudicotyledons</taxon>
        <taxon>Gunneridae</taxon>
        <taxon>Pentapetalae</taxon>
        <taxon>rosids</taxon>
        <taxon>fabids</taxon>
        <taxon>Malpighiales</taxon>
        <taxon>Rhizophoraceae</taxon>
        <taxon>Rhizophora</taxon>
    </lineage>
</organism>
<reference evidence="1" key="1">
    <citation type="submission" date="2018-02" db="EMBL/GenBank/DDBJ databases">
        <title>Rhizophora mucronata_Transcriptome.</title>
        <authorList>
            <person name="Meera S.P."/>
            <person name="Sreeshan A."/>
            <person name="Augustine A."/>
        </authorList>
    </citation>
    <scope>NUCLEOTIDE SEQUENCE</scope>
    <source>
        <tissue evidence="1">Leaf</tissue>
    </source>
</reference>